<gene>
    <name evidence="2" type="ORF">PECAL_3P11560</name>
</gene>
<sequence length="335" mass="36912">MVKVFCSERPAAQTDRATLVGHWSSHHWTGPIINKEQLWSLLAYISKYPPCMPVRFCFLLVSLQAARAPSRGCGGGAPGGCLTHIFINAPKRTTRSQTARRTHAACGTRGRCTPAAAAGLQIPPQLLATPTSSTPACWRSGVATIDSSTTAPGCRRGARRALPRARSRRREHSGPRRCSPRSPACPASSPSLCANQPVSRRRVDGVEDDAAIQDERAVNLISTQLRAVRVDPGMVELHCRAAFAPENDARVGLVVGRRAPGPLRRRGAARHALARRHEQQVVDVEEAHAAARPQLRVQRREVEARHRVRVQKNIVPERRRHDGDHLQEPRRRDTM</sequence>
<feature type="compositionally biased region" description="Basic residues" evidence="1">
    <location>
        <begin position="156"/>
        <end position="171"/>
    </location>
</feature>
<feature type="region of interest" description="Disordered" evidence="1">
    <location>
        <begin position="147"/>
        <end position="194"/>
    </location>
</feature>
<evidence type="ECO:0000313" key="3">
    <source>
        <dbReference type="Proteomes" id="UP000789595"/>
    </source>
</evidence>
<reference evidence="2" key="1">
    <citation type="submission" date="2021-11" db="EMBL/GenBank/DDBJ databases">
        <authorList>
            <consortium name="Genoscope - CEA"/>
            <person name="William W."/>
        </authorList>
    </citation>
    <scope>NUCLEOTIDE SEQUENCE</scope>
</reference>
<feature type="region of interest" description="Disordered" evidence="1">
    <location>
        <begin position="311"/>
        <end position="335"/>
    </location>
</feature>
<dbReference type="EMBL" id="CAKKNE010000003">
    <property type="protein sequence ID" value="CAH0371225.1"/>
    <property type="molecule type" value="Genomic_DNA"/>
</dbReference>
<comment type="caution">
    <text evidence="2">The sequence shown here is derived from an EMBL/GenBank/DDBJ whole genome shotgun (WGS) entry which is preliminary data.</text>
</comment>
<accession>A0A8J2SFU2</accession>
<protein>
    <submittedName>
        <fullName evidence="2">Uncharacterized protein</fullName>
    </submittedName>
</protein>
<dbReference type="AlphaFoldDB" id="A0A8J2SFU2"/>
<keyword evidence="3" id="KW-1185">Reference proteome</keyword>
<feature type="compositionally biased region" description="Basic and acidic residues" evidence="1">
    <location>
        <begin position="315"/>
        <end position="335"/>
    </location>
</feature>
<evidence type="ECO:0000256" key="1">
    <source>
        <dbReference type="SAM" id="MobiDB-lite"/>
    </source>
</evidence>
<organism evidence="2 3">
    <name type="scientific">Pelagomonas calceolata</name>
    <dbReference type="NCBI Taxonomy" id="35677"/>
    <lineage>
        <taxon>Eukaryota</taxon>
        <taxon>Sar</taxon>
        <taxon>Stramenopiles</taxon>
        <taxon>Ochrophyta</taxon>
        <taxon>Pelagophyceae</taxon>
        <taxon>Pelagomonadales</taxon>
        <taxon>Pelagomonadaceae</taxon>
        <taxon>Pelagomonas</taxon>
    </lineage>
</organism>
<proteinExistence type="predicted"/>
<evidence type="ECO:0000313" key="2">
    <source>
        <dbReference type="EMBL" id="CAH0371225.1"/>
    </source>
</evidence>
<feature type="compositionally biased region" description="Low complexity" evidence="1">
    <location>
        <begin position="176"/>
        <end position="194"/>
    </location>
</feature>
<name>A0A8J2SFU2_9STRA</name>
<dbReference type="Proteomes" id="UP000789595">
    <property type="component" value="Unassembled WGS sequence"/>
</dbReference>